<keyword evidence="1 4" id="KW-0378">Hydrolase</keyword>
<dbReference type="GO" id="GO:0006935">
    <property type="term" value="P:chemotaxis"/>
    <property type="evidence" value="ECO:0007669"/>
    <property type="project" value="UniProtKB-UniRule"/>
</dbReference>
<dbReference type="CDD" id="cd16433">
    <property type="entry name" value="CheB"/>
    <property type="match status" value="1"/>
</dbReference>
<dbReference type="OrthoDB" id="1524092at2"/>
<dbReference type="GO" id="GO:0008984">
    <property type="term" value="F:protein-glutamate methylesterase activity"/>
    <property type="evidence" value="ECO:0007669"/>
    <property type="project" value="UniProtKB-EC"/>
</dbReference>
<evidence type="ECO:0000256" key="3">
    <source>
        <dbReference type="ARBA" id="ARBA00048267"/>
    </source>
</evidence>
<dbReference type="AlphaFoldDB" id="A0A7K0FX61"/>
<dbReference type="EC" id="3.1.1.61" evidence="2"/>
<sequence length="363" mass="40334">MAIWRSAMIRALLSPFPFQKSNSYLNKSMKIEEVKNVITVGASAGGLSAVSELLASLPGNIDAAVFIVIHISKVAIEENILSLLNKKSKLEVVIPQNGTKIENRKAYLAPVDHHMMLSNGTILTTRGAKENHWRPSIDVLFRTAAAAYSNCVTGIILTGLLDDGTSGMIAIKNAGGTCIVQEPEEAEYADMPQSVINNIEVDYRVSIVDMHYILSDLYSRGICVKGEVPANLKLESEITLRMSSNYEQTSTLGIPTMFTCPDCGGVLTKIKEDGNSRYRCFTGHVYSEDILTGEYANKIEEALWVAIRMMEERRNFISGLEERTQINTYVSEDRKKRADELKVYIERLKDVLKDVGDSRITKL</sequence>
<dbReference type="PROSITE" id="PS50122">
    <property type="entry name" value="CHEB"/>
    <property type="match status" value="1"/>
</dbReference>
<evidence type="ECO:0000259" key="5">
    <source>
        <dbReference type="PROSITE" id="PS50122"/>
    </source>
</evidence>
<feature type="active site" evidence="4">
    <location>
        <position position="43"/>
    </location>
</feature>
<dbReference type="InterPro" id="IPR000673">
    <property type="entry name" value="Sig_transdc_resp-reg_Me-estase"/>
</dbReference>
<feature type="active site" evidence="4">
    <location>
        <position position="163"/>
    </location>
</feature>
<dbReference type="Gene3D" id="3.40.50.180">
    <property type="entry name" value="Methylesterase CheB, C-terminal domain"/>
    <property type="match status" value="1"/>
</dbReference>
<keyword evidence="4" id="KW-0145">Chemotaxis</keyword>
<dbReference type="Pfam" id="PF01339">
    <property type="entry name" value="CheB_methylest"/>
    <property type="match status" value="1"/>
</dbReference>
<evidence type="ECO:0000256" key="2">
    <source>
        <dbReference type="ARBA" id="ARBA00039140"/>
    </source>
</evidence>
<evidence type="ECO:0000256" key="1">
    <source>
        <dbReference type="ARBA" id="ARBA00022801"/>
    </source>
</evidence>
<dbReference type="GO" id="GO:0000156">
    <property type="term" value="F:phosphorelay response regulator activity"/>
    <property type="evidence" value="ECO:0007669"/>
    <property type="project" value="InterPro"/>
</dbReference>
<keyword evidence="7" id="KW-1185">Reference proteome</keyword>
<dbReference type="InterPro" id="IPR035909">
    <property type="entry name" value="CheB_C"/>
</dbReference>
<gene>
    <name evidence="6" type="ORF">GJU39_06035</name>
</gene>
<protein>
    <recommendedName>
        <fullName evidence="2">protein-glutamate methylesterase</fullName>
        <ecNumber evidence="2">3.1.1.61</ecNumber>
    </recommendedName>
</protein>
<evidence type="ECO:0000313" key="7">
    <source>
        <dbReference type="Proteomes" id="UP000487757"/>
    </source>
</evidence>
<dbReference type="EMBL" id="WKKH01000006">
    <property type="protein sequence ID" value="MRX75644.1"/>
    <property type="molecule type" value="Genomic_DNA"/>
</dbReference>
<dbReference type="PANTHER" id="PTHR42872:SF6">
    <property type="entry name" value="PROTEIN-GLUTAMATE METHYLESTERASE_PROTEIN-GLUTAMINE GLUTAMINASE"/>
    <property type="match status" value="1"/>
</dbReference>
<dbReference type="PIRSF" id="PIRSF036461">
    <property type="entry name" value="Chmtx_methlestr"/>
    <property type="match status" value="1"/>
</dbReference>
<dbReference type="InterPro" id="IPR011247">
    <property type="entry name" value="Chemotax_prot-Glu_Me-esterase"/>
</dbReference>
<organism evidence="6 7">
    <name type="scientific">Pedobacter petrophilus</name>
    <dbReference type="NCBI Taxonomy" id="1908241"/>
    <lineage>
        <taxon>Bacteria</taxon>
        <taxon>Pseudomonadati</taxon>
        <taxon>Bacteroidota</taxon>
        <taxon>Sphingobacteriia</taxon>
        <taxon>Sphingobacteriales</taxon>
        <taxon>Sphingobacteriaceae</taxon>
        <taxon>Pedobacter</taxon>
    </lineage>
</organism>
<dbReference type="GO" id="GO:0005737">
    <property type="term" value="C:cytoplasm"/>
    <property type="evidence" value="ECO:0007669"/>
    <property type="project" value="InterPro"/>
</dbReference>
<comment type="caution">
    <text evidence="6">The sequence shown here is derived from an EMBL/GenBank/DDBJ whole genome shotgun (WGS) entry which is preliminary data.</text>
</comment>
<name>A0A7K0FX61_9SPHI</name>
<dbReference type="Proteomes" id="UP000487757">
    <property type="component" value="Unassembled WGS sequence"/>
</dbReference>
<evidence type="ECO:0000313" key="6">
    <source>
        <dbReference type="EMBL" id="MRX75644.1"/>
    </source>
</evidence>
<reference evidence="6 7" key="1">
    <citation type="submission" date="2019-11" db="EMBL/GenBank/DDBJ databases">
        <title>Pedobacter petrophilus genome.</title>
        <authorList>
            <person name="Feldbauer M.J."/>
            <person name="Newman J.D."/>
        </authorList>
    </citation>
    <scope>NUCLEOTIDE SEQUENCE [LARGE SCALE GENOMIC DNA]</scope>
    <source>
        <strain evidence="6 7">LMG 29686</strain>
    </source>
</reference>
<dbReference type="PANTHER" id="PTHR42872">
    <property type="entry name" value="PROTEIN-GLUTAMATE METHYLESTERASE/PROTEIN-GLUTAMINE GLUTAMINASE"/>
    <property type="match status" value="1"/>
</dbReference>
<feature type="domain" description="CheB-type methylesterase" evidence="5">
    <location>
        <begin position="31"/>
        <end position="197"/>
    </location>
</feature>
<feature type="active site" evidence="4">
    <location>
        <position position="70"/>
    </location>
</feature>
<comment type="catalytic activity">
    <reaction evidence="3">
        <text>[protein]-L-glutamate 5-O-methyl ester + H2O = L-glutamyl-[protein] + methanol + H(+)</text>
        <dbReference type="Rhea" id="RHEA:23236"/>
        <dbReference type="Rhea" id="RHEA-COMP:10208"/>
        <dbReference type="Rhea" id="RHEA-COMP:10311"/>
        <dbReference type="ChEBI" id="CHEBI:15377"/>
        <dbReference type="ChEBI" id="CHEBI:15378"/>
        <dbReference type="ChEBI" id="CHEBI:17790"/>
        <dbReference type="ChEBI" id="CHEBI:29973"/>
        <dbReference type="ChEBI" id="CHEBI:82795"/>
        <dbReference type="EC" id="3.1.1.61"/>
    </reaction>
</comment>
<dbReference type="SUPFAM" id="SSF52738">
    <property type="entry name" value="Methylesterase CheB, C-terminal domain"/>
    <property type="match status" value="1"/>
</dbReference>
<evidence type="ECO:0000256" key="4">
    <source>
        <dbReference type="PROSITE-ProRule" id="PRU00050"/>
    </source>
</evidence>
<proteinExistence type="predicted"/>
<accession>A0A7K0FX61</accession>